<feature type="domain" description="CBS" evidence="13">
    <location>
        <begin position="333"/>
        <end position="390"/>
    </location>
</feature>
<feature type="transmembrane region" description="Helical" evidence="12">
    <location>
        <begin position="149"/>
        <end position="170"/>
    </location>
</feature>
<dbReference type="PROSITE" id="PS51846">
    <property type="entry name" value="CNNM"/>
    <property type="match status" value="1"/>
</dbReference>
<evidence type="ECO:0000259" key="14">
    <source>
        <dbReference type="PROSITE" id="PS51846"/>
    </source>
</evidence>
<feature type="transmembrane region" description="Helical" evidence="12">
    <location>
        <begin position="66"/>
        <end position="90"/>
    </location>
</feature>
<dbReference type="PANTHER" id="PTHR22777">
    <property type="entry name" value="HEMOLYSIN-RELATED"/>
    <property type="match status" value="1"/>
</dbReference>
<comment type="subcellular location">
    <subcellularLocation>
        <location evidence="1">Cell membrane</location>
        <topology evidence="1">Multi-pass membrane protein</topology>
    </subcellularLocation>
</comment>
<dbReference type="Proteomes" id="UP000271683">
    <property type="component" value="Unassembled WGS sequence"/>
</dbReference>
<dbReference type="SMART" id="SM00116">
    <property type="entry name" value="CBS"/>
    <property type="match status" value="2"/>
</dbReference>
<evidence type="ECO:0000259" key="13">
    <source>
        <dbReference type="PROSITE" id="PS51371"/>
    </source>
</evidence>
<dbReference type="PROSITE" id="PS51371">
    <property type="entry name" value="CBS"/>
    <property type="match status" value="2"/>
</dbReference>
<dbReference type="Pfam" id="PF00571">
    <property type="entry name" value="CBS"/>
    <property type="match status" value="2"/>
</dbReference>
<sequence length="501" mass="52568">MEPSSLAAAAHLSAPVAATAPPPPAADPSVLPAADASVLHSAADPSALFATAADTAGAAGLPDLQLIVYAAVLVFLAGLASMTDAALGTVSPARAAEMEREGQRGAAALTAVAGDVVRHLNLLLLLRLLCELTATTLVALVAVDTWGAGWRSALVTAGAMTLVSFVVVGVGPRTVGRQHAYAVGKATAPLVRWIGRVFNPLASLLILIGNAVTPGKGFPEGPFGSQVELRELVDLAEQRGVVEHGEREMIHSVFALGDTIAREVMVPRTEMVWIEAPKTLQQALFLFLRSGFSRIPVIGDSVDDVLGVLYLKDVVRRTQNGDPGSSAVPVAELMRPATFVPESKPVDDLLSEMQAARMHLVIVVDEYGGTAGLVTIEDILEEIVGEITDEYDVERPPVEHLDGGAVRVTARLPIEDLGEIFGVELPADEVETVGGLLAQTLGRVPIPGATVDVGGLHLIAEGTTGRRNRIDSVLVRRVEPPSDESDDENAPETEERQHADA</sequence>
<dbReference type="RefSeq" id="WP_394328289.1">
    <property type="nucleotide sequence ID" value="NZ_RJKL01000001.1"/>
</dbReference>
<dbReference type="EMBL" id="RJKL01000001">
    <property type="protein sequence ID" value="ROP29593.1"/>
    <property type="molecule type" value="Genomic_DNA"/>
</dbReference>
<reference evidence="15 16" key="1">
    <citation type="submission" date="2018-11" db="EMBL/GenBank/DDBJ databases">
        <title>Sequencing the genomes of 1000 actinobacteria strains.</title>
        <authorList>
            <person name="Klenk H.-P."/>
        </authorList>
    </citation>
    <scope>NUCLEOTIDE SEQUENCE [LARGE SCALE GENOMIC DNA]</scope>
    <source>
        <strain evidence="15 16">DSM 43634</strain>
    </source>
</reference>
<keyword evidence="3" id="KW-1003">Cell membrane</keyword>
<dbReference type="InterPro" id="IPR005170">
    <property type="entry name" value="Transptr-assoc_dom"/>
</dbReference>
<feature type="transmembrane region" description="Helical" evidence="12">
    <location>
        <begin position="124"/>
        <end position="143"/>
    </location>
</feature>
<organism evidence="15 16">
    <name type="scientific">Couchioplanes caeruleus</name>
    <dbReference type="NCBI Taxonomy" id="56438"/>
    <lineage>
        <taxon>Bacteria</taxon>
        <taxon>Bacillati</taxon>
        <taxon>Actinomycetota</taxon>
        <taxon>Actinomycetes</taxon>
        <taxon>Micromonosporales</taxon>
        <taxon>Micromonosporaceae</taxon>
        <taxon>Couchioplanes</taxon>
    </lineage>
</organism>
<evidence type="ECO:0000256" key="6">
    <source>
        <dbReference type="ARBA" id="ARBA00022989"/>
    </source>
</evidence>
<evidence type="ECO:0000256" key="12">
    <source>
        <dbReference type="SAM" id="Phobius"/>
    </source>
</evidence>
<dbReference type="InterPro" id="IPR016169">
    <property type="entry name" value="FAD-bd_PCMH_sub2"/>
</dbReference>
<keyword evidence="4 10" id="KW-0812">Transmembrane</keyword>
<feature type="region of interest" description="Disordered" evidence="11">
    <location>
        <begin position="475"/>
        <end position="501"/>
    </location>
</feature>
<evidence type="ECO:0000256" key="8">
    <source>
        <dbReference type="ARBA" id="ARBA00023136"/>
    </source>
</evidence>
<evidence type="ECO:0000256" key="9">
    <source>
        <dbReference type="PROSITE-ProRule" id="PRU00703"/>
    </source>
</evidence>
<dbReference type="InterPro" id="IPR036318">
    <property type="entry name" value="FAD-bd_PCMH-like_sf"/>
</dbReference>
<gene>
    <name evidence="15" type="ORF">EDD30_2394</name>
</gene>
<name>A0A3N1GH41_9ACTN</name>
<accession>A0A3N1GH41</accession>
<comment type="similarity">
    <text evidence="2">Belongs to the UPF0053 family.</text>
</comment>
<feature type="domain" description="CBS" evidence="13">
    <location>
        <begin position="265"/>
        <end position="324"/>
    </location>
</feature>
<dbReference type="AlphaFoldDB" id="A0A3N1GH41"/>
<keyword evidence="7 9" id="KW-0129">CBS domain</keyword>
<dbReference type="SMART" id="SM01091">
    <property type="entry name" value="CorC_HlyC"/>
    <property type="match status" value="1"/>
</dbReference>
<proteinExistence type="inferred from homology"/>
<dbReference type="InterPro" id="IPR046342">
    <property type="entry name" value="CBS_dom_sf"/>
</dbReference>
<evidence type="ECO:0000313" key="15">
    <source>
        <dbReference type="EMBL" id="ROP29593.1"/>
    </source>
</evidence>
<dbReference type="Gene3D" id="3.30.465.10">
    <property type="match status" value="1"/>
</dbReference>
<feature type="compositionally biased region" description="Acidic residues" evidence="11">
    <location>
        <begin position="481"/>
        <end position="492"/>
    </location>
</feature>
<dbReference type="InterPro" id="IPR002550">
    <property type="entry name" value="CNNM"/>
</dbReference>
<evidence type="ECO:0000256" key="2">
    <source>
        <dbReference type="ARBA" id="ARBA00006337"/>
    </source>
</evidence>
<dbReference type="Pfam" id="PF03471">
    <property type="entry name" value="CorC_HlyC"/>
    <property type="match status" value="1"/>
</dbReference>
<evidence type="ECO:0000256" key="10">
    <source>
        <dbReference type="PROSITE-ProRule" id="PRU01193"/>
    </source>
</evidence>
<dbReference type="CDD" id="cd04590">
    <property type="entry name" value="CBS_pair_CorC_HlyC_assoc"/>
    <property type="match status" value="1"/>
</dbReference>
<protein>
    <submittedName>
        <fullName evidence="15">CBS domain containing-hemolysin-like protein</fullName>
    </submittedName>
</protein>
<evidence type="ECO:0000256" key="7">
    <source>
        <dbReference type="ARBA" id="ARBA00023122"/>
    </source>
</evidence>
<keyword evidence="5" id="KW-0677">Repeat</keyword>
<evidence type="ECO:0000256" key="5">
    <source>
        <dbReference type="ARBA" id="ARBA00022737"/>
    </source>
</evidence>
<dbReference type="InterPro" id="IPR000644">
    <property type="entry name" value="CBS_dom"/>
</dbReference>
<evidence type="ECO:0000256" key="1">
    <source>
        <dbReference type="ARBA" id="ARBA00004651"/>
    </source>
</evidence>
<dbReference type="FunFam" id="3.10.580.10:FF:000002">
    <property type="entry name" value="Magnesium/cobalt efflux protein CorC"/>
    <property type="match status" value="1"/>
</dbReference>
<dbReference type="GO" id="GO:0050660">
    <property type="term" value="F:flavin adenine dinucleotide binding"/>
    <property type="evidence" value="ECO:0007669"/>
    <property type="project" value="InterPro"/>
</dbReference>
<evidence type="ECO:0000256" key="11">
    <source>
        <dbReference type="SAM" id="MobiDB-lite"/>
    </source>
</evidence>
<dbReference type="SUPFAM" id="SSF54631">
    <property type="entry name" value="CBS-domain pair"/>
    <property type="match status" value="1"/>
</dbReference>
<dbReference type="SUPFAM" id="SSF56176">
    <property type="entry name" value="FAD-binding/transporter-associated domain-like"/>
    <property type="match status" value="1"/>
</dbReference>
<evidence type="ECO:0000256" key="4">
    <source>
        <dbReference type="ARBA" id="ARBA00022692"/>
    </source>
</evidence>
<dbReference type="Pfam" id="PF01595">
    <property type="entry name" value="CNNM"/>
    <property type="match status" value="1"/>
</dbReference>
<feature type="domain" description="CNNM transmembrane" evidence="14">
    <location>
        <begin position="59"/>
        <end position="246"/>
    </location>
</feature>
<dbReference type="PANTHER" id="PTHR22777:SF32">
    <property type="entry name" value="UPF0053 INNER MEMBRANE PROTEIN YFJD"/>
    <property type="match status" value="1"/>
</dbReference>
<keyword evidence="8 10" id="KW-0472">Membrane</keyword>
<dbReference type="GO" id="GO:0005886">
    <property type="term" value="C:plasma membrane"/>
    <property type="evidence" value="ECO:0007669"/>
    <property type="project" value="UniProtKB-SubCell"/>
</dbReference>
<dbReference type="Gene3D" id="3.10.580.10">
    <property type="entry name" value="CBS-domain"/>
    <property type="match status" value="1"/>
</dbReference>
<comment type="caution">
    <text evidence="15">The sequence shown here is derived from an EMBL/GenBank/DDBJ whole genome shotgun (WGS) entry which is preliminary data.</text>
</comment>
<evidence type="ECO:0000313" key="16">
    <source>
        <dbReference type="Proteomes" id="UP000271683"/>
    </source>
</evidence>
<keyword evidence="6 10" id="KW-1133">Transmembrane helix</keyword>
<evidence type="ECO:0000256" key="3">
    <source>
        <dbReference type="ARBA" id="ARBA00022475"/>
    </source>
</evidence>
<dbReference type="InterPro" id="IPR044751">
    <property type="entry name" value="Ion_transp-like_CBS"/>
</dbReference>